<feature type="transmembrane region" description="Helical" evidence="1">
    <location>
        <begin position="56"/>
        <end position="78"/>
    </location>
</feature>
<name>A0A1M4VWU3_9SPHI</name>
<dbReference type="AlphaFoldDB" id="A0A1M4VWU3"/>
<dbReference type="InterPro" id="IPR024163">
    <property type="entry name" value="Aerotolerance_reg_N"/>
</dbReference>
<sequence>MSLLYPIALFALAGLAIPLIIHLWNVKQGKTLKIGSIALLGDGVPLNSRSYRIADWLLLLLRLLLITLLVFLLAGPYLKRKAGGGNEKGWILMEKNSFSAGYKAHQKEIDTLLKAGYQLHRFDMGFPIISLKDTLIKDSSVHLNSMDYHSMFRQLNETLPAGFPVYLYASQRLNKLSGDLPSVDFNLKWKAINVADTLSHWTRVLSGKTYEATSSPSLTSYRNLDEGKAAPVISVLIYKGTNAEDAKYINAALAAIADFTKRKIELKQWNGQDPGGLKFDLGFWLSEQKVADGFMKQLNPGGRLFSYESGKTVSIPTEIDLQPGKTGPQPIVELNKRVVATSYPGTGIWNDGFGQTLLSFERKAGIDHYHFYSRLNPSWTTLVWKEAFVKAFMPIVIGQDADTADFGFENHPDDQRRSTNLFSQKQASIKTGLLERTGQKEPLNKYFWMLALAVFVLERMLSFYKQNKISHA</sequence>
<dbReference type="STRING" id="288992.SAMN04488522_1011049"/>
<dbReference type="InterPro" id="IPR011933">
    <property type="entry name" value="Double_TM_dom"/>
</dbReference>
<evidence type="ECO:0000313" key="3">
    <source>
        <dbReference type="EMBL" id="SHE73380.1"/>
    </source>
</evidence>
<protein>
    <submittedName>
        <fullName evidence="3">N-terminal double-transmembrane domain-containing protein</fullName>
    </submittedName>
</protein>
<dbReference type="RefSeq" id="WP_073228252.1">
    <property type="nucleotide sequence ID" value="NZ_FQUQ01000001.1"/>
</dbReference>
<keyword evidence="1" id="KW-1133">Transmembrane helix</keyword>
<evidence type="ECO:0000259" key="2">
    <source>
        <dbReference type="Pfam" id="PF07584"/>
    </source>
</evidence>
<keyword evidence="1 3" id="KW-0812">Transmembrane</keyword>
<evidence type="ECO:0000313" key="4">
    <source>
        <dbReference type="Proteomes" id="UP000184287"/>
    </source>
</evidence>
<dbReference type="NCBIfam" id="TIGR02226">
    <property type="entry name" value="two_anch"/>
    <property type="match status" value="1"/>
</dbReference>
<dbReference type="EMBL" id="FQUQ01000001">
    <property type="protein sequence ID" value="SHE73380.1"/>
    <property type="molecule type" value="Genomic_DNA"/>
</dbReference>
<proteinExistence type="predicted"/>
<dbReference type="Proteomes" id="UP000184287">
    <property type="component" value="Unassembled WGS sequence"/>
</dbReference>
<feature type="domain" description="Aerotolerance regulator N-terminal" evidence="2">
    <location>
        <begin position="1"/>
        <end position="76"/>
    </location>
</feature>
<dbReference type="Pfam" id="PF07584">
    <property type="entry name" value="BatA"/>
    <property type="match status" value="1"/>
</dbReference>
<keyword evidence="4" id="KW-1185">Reference proteome</keyword>
<dbReference type="PANTHER" id="PTHR37464">
    <property type="entry name" value="BLL2463 PROTEIN"/>
    <property type="match status" value="1"/>
</dbReference>
<accession>A0A1M4VWU3</accession>
<evidence type="ECO:0000256" key="1">
    <source>
        <dbReference type="SAM" id="Phobius"/>
    </source>
</evidence>
<keyword evidence="1" id="KW-0472">Membrane</keyword>
<dbReference type="PANTHER" id="PTHR37464:SF1">
    <property type="entry name" value="BLL2463 PROTEIN"/>
    <property type="match status" value="1"/>
</dbReference>
<gene>
    <name evidence="3" type="ORF">SAMN04488522_1011049</name>
</gene>
<reference evidence="4" key="1">
    <citation type="submission" date="2016-11" db="EMBL/GenBank/DDBJ databases">
        <authorList>
            <person name="Varghese N."/>
            <person name="Submissions S."/>
        </authorList>
    </citation>
    <scope>NUCLEOTIDE SEQUENCE [LARGE SCALE GENOMIC DNA]</scope>
    <source>
        <strain evidence="4">DSM 16990</strain>
    </source>
</reference>
<dbReference type="OrthoDB" id="890881at2"/>
<feature type="transmembrane region" description="Helical" evidence="1">
    <location>
        <begin position="6"/>
        <end position="24"/>
    </location>
</feature>
<organism evidence="3 4">
    <name type="scientific">Pedobacter caeni</name>
    <dbReference type="NCBI Taxonomy" id="288992"/>
    <lineage>
        <taxon>Bacteria</taxon>
        <taxon>Pseudomonadati</taxon>
        <taxon>Bacteroidota</taxon>
        <taxon>Sphingobacteriia</taxon>
        <taxon>Sphingobacteriales</taxon>
        <taxon>Sphingobacteriaceae</taxon>
        <taxon>Pedobacter</taxon>
    </lineage>
</organism>